<dbReference type="PANTHER" id="PTHR43619">
    <property type="entry name" value="S-ADENOSYL-L-METHIONINE-DEPENDENT METHYLTRANSFERASE YKTD-RELATED"/>
    <property type="match status" value="1"/>
</dbReference>
<evidence type="ECO:0000256" key="1">
    <source>
        <dbReference type="ARBA" id="ARBA00022603"/>
    </source>
</evidence>
<organism evidence="3 4">
    <name type="scientific">Roseburia intestinalis</name>
    <dbReference type="NCBI Taxonomy" id="166486"/>
    <lineage>
        <taxon>Bacteria</taxon>
        <taxon>Bacillati</taxon>
        <taxon>Bacillota</taxon>
        <taxon>Clostridia</taxon>
        <taxon>Lachnospirales</taxon>
        <taxon>Lachnospiraceae</taxon>
        <taxon>Roseburia</taxon>
    </lineage>
</organism>
<dbReference type="RefSeq" id="WP_022113303.1">
    <property type="nucleotide sequence ID" value="NZ_CABIYH010000024.1"/>
</dbReference>
<evidence type="ECO:0000313" key="4">
    <source>
        <dbReference type="Proteomes" id="UP000095350"/>
    </source>
</evidence>
<protein>
    <submittedName>
        <fullName evidence="3">O-Methyltransferase involved in polyketide biosynthesis</fullName>
    </submittedName>
</protein>
<proteinExistence type="predicted"/>
<dbReference type="GO" id="GO:0032259">
    <property type="term" value="P:methylation"/>
    <property type="evidence" value="ECO:0007669"/>
    <property type="project" value="UniProtKB-KW"/>
</dbReference>
<keyword evidence="2 3" id="KW-0808">Transferase</keyword>
<dbReference type="PANTHER" id="PTHR43619:SF2">
    <property type="entry name" value="S-ADENOSYL-L-METHIONINE-DEPENDENT METHYLTRANSFERASES SUPERFAMILY PROTEIN"/>
    <property type="match status" value="1"/>
</dbReference>
<dbReference type="Proteomes" id="UP000095350">
    <property type="component" value="Unassembled WGS sequence"/>
</dbReference>
<dbReference type="InterPro" id="IPR029063">
    <property type="entry name" value="SAM-dependent_MTases_sf"/>
</dbReference>
<evidence type="ECO:0000313" key="3">
    <source>
        <dbReference type="EMBL" id="CUN25588.1"/>
    </source>
</evidence>
<dbReference type="AlphaFoldDB" id="A0A173VI25"/>
<reference evidence="3 4" key="1">
    <citation type="submission" date="2015-09" db="EMBL/GenBank/DDBJ databases">
        <authorList>
            <consortium name="Pathogen Informatics"/>
        </authorList>
    </citation>
    <scope>NUCLEOTIDE SEQUENCE [LARGE SCALE GENOMIC DNA]</scope>
    <source>
        <strain evidence="3 4">2789STDY5834960</strain>
    </source>
</reference>
<dbReference type="STRING" id="166486.ERS852572_02914"/>
<accession>A0A173VI25</accession>
<keyword evidence="1 3" id="KW-0489">Methyltransferase</keyword>
<sequence>MNNEVSITALMSSFGRAFHAENEDHPVFTDHLAKELMTAEEYAAVLTGTKQYVMLGAGLDTFAFREKEFLSKHRVFEVDHPLTQKDKIERITRAGCTIPDNLTFVPADFTKDNVAERLIDGG</sequence>
<dbReference type="GO" id="GO:0008168">
    <property type="term" value="F:methyltransferase activity"/>
    <property type="evidence" value="ECO:0007669"/>
    <property type="project" value="UniProtKB-KW"/>
</dbReference>
<evidence type="ECO:0000256" key="2">
    <source>
        <dbReference type="ARBA" id="ARBA00022679"/>
    </source>
</evidence>
<gene>
    <name evidence="3" type="ORF">ERS852572_02914</name>
</gene>
<name>A0A173VI25_9FIRM</name>
<dbReference type="Gene3D" id="3.40.50.150">
    <property type="entry name" value="Vaccinia Virus protein VP39"/>
    <property type="match status" value="1"/>
</dbReference>
<dbReference type="Pfam" id="PF04072">
    <property type="entry name" value="LCM"/>
    <property type="match status" value="1"/>
</dbReference>
<dbReference type="EMBL" id="CYXZ01000024">
    <property type="protein sequence ID" value="CUN25588.1"/>
    <property type="molecule type" value="Genomic_DNA"/>
</dbReference>
<dbReference type="SUPFAM" id="SSF53335">
    <property type="entry name" value="S-adenosyl-L-methionine-dependent methyltransferases"/>
    <property type="match status" value="1"/>
</dbReference>
<dbReference type="InterPro" id="IPR007213">
    <property type="entry name" value="Ppm1/Ppm2/Tcmp"/>
</dbReference>
<dbReference type="PaxDb" id="166486-ERS852572_02914"/>